<evidence type="ECO:0000256" key="4">
    <source>
        <dbReference type="ARBA" id="ARBA00023136"/>
    </source>
</evidence>
<reference evidence="8" key="1">
    <citation type="journal article" date="1997" name="Nucleic Acids Res.">
        <title>tRNAscan-SE: a program for improved detection of transfer RNA genes in genomic sequence.</title>
        <authorList>
            <person name="Lowe T.M."/>
            <person name="Eddy S.R."/>
        </authorList>
    </citation>
    <scope>NUCLEOTIDE SEQUENCE [LARGE SCALE GENOMIC DNA]</scope>
    <source>
        <strain evidence="8">r\DH55</strain>
    </source>
</reference>
<keyword evidence="3 5" id="KW-1133">Transmembrane helix</keyword>
<dbReference type="RefSeq" id="XP_010462409.1">
    <property type="nucleotide sequence ID" value="XM_010464107.2"/>
</dbReference>
<dbReference type="Proteomes" id="UP000694864">
    <property type="component" value="Chromosome 14"/>
</dbReference>
<reference evidence="9 10" key="3">
    <citation type="submission" date="2025-05" db="UniProtKB">
        <authorList>
            <consortium name="RefSeq"/>
        </authorList>
    </citation>
    <scope>IDENTIFICATION</scope>
    <source>
        <tissue evidence="9 10">Leaf</tissue>
    </source>
</reference>
<evidence type="ECO:0000313" key="8">
    <source>
        <dbReference type="Proteomes" id="UP000694864"/>
    </source>
</evidence>
<dbReference type="RefSeq" id="XP_010462408.1">
    <property type="nucleotide sequence ID" value="XM_010464106.1"/>
</dbReference>
<accession>A0ABM0VX87</accession>
<protein>
    <submittedName>
        <fullName evidence="9 10">Uncharacterized protein LOC104742995</fullName>
    </submittedName>
</protein>
<evidence type="ECO:0000256" key="5">
    <source>
        <dbReference type="SAM" id="Phobius"/>
    </source>
</evidence>
<keyword evidence="2 5" id="KW-0812">Transmembrane</keyword>
<name>A0ABM0VX87_CAMSA</name>
<evidence type="ECO:0000313" key="10">
    <source>
        <dbReference type="RefSeq" id="XP_010462409.1"/>
    </source>
</evidence>
<evidence type="ECO:0000256" key="3">
    <source>
        <dbReference type="ARBA" id="ARBA00022989"/>
    </source>
</evidence>
<proteinExistence type="predicted"/>
<feature type="domain" description="V-type proton ATPase subunit S1/VOA1 transmembrane" evidence="7">
    <location>
        <begin position="282"/>
        <end position="313"/>
    </location>
</feature>
<dbReference type="Pfam" id="PF20520">
    <property type="entry name" value="Ac45-VOA1_TM"/>
    <property type="match status" value="1"/>
</dbReference>
<evidence type="ECO:0000313" key="9">
    <source>
        <dbReference type="RefSeq" id="XP_010462408.1"/>
    </source>
</evidence>
<organism evidence="8 9">
    <name type="scientific">Camelina sativa</name>
    <name type="common">False flax</name>
    <name type="synonym">Myagrum sativum</name>
    <dbReference type="NCBI Taxonomy" id="90675"/>
    <lineage>
        <taxon>Eukaryota</taxon>
        <taxon>Viridiplantae</taxon>
        <taxon>Streptophyta</taxon>
        <taxon>Embryophyta</taxon>
        <taxon>Tracheophyta</taxon>
        <taxon>Spermatophyta</taxon>
        <taxon>Magnoliopsida</taxon>
        <taxon>eudicotyledons</taxon>
        <taxon>Gunneridae</taxon>
        <taxon>Pentapetalae</taxon>
        <taxon>rosids</taxon>
        <taxon>malvids</taxon>
        <taxon>Brassicales</taxon>
        <taxon>Brassicaceae</taxon>
        <taxon>Camelineae</taxon>
        <taxon>Camelina</taxon>
    </lineage>
</organism>
<evidence type="ECO:0000256" key="6">
    <source>
        <dbReference type="SAM" id="SignalP"/>
    </source>
</evidence>
<evidence type="ECO:0000256" key="1">
    <source>
        <dbReference type="ARBA" id="ARBA00004167"/>
    </source>
</evidence>
<evidence type="ECO:0000259" key="7">
    <source>
        <dbReference type="Pfam" id="PF20520"/>
    </source>
</evidence>
<feature type="chain" id="PRO_5045021649" evidence="6">
    <location>
        <begin position="24"/>
        <end position="318"/>
    </location>
</feature>
<comment type="subcellular location">
    <subcellularLocation>
        <location evidence="1">Membrane</location>
        <topology evidence="1">Single-pass membrane protein</topology>
    </subcellularLocation>
</comment>
<keyword evidence="4 5" id="KW-0472">Membrane</keyword>
<reference evidence="8" key="2">
    <citation type="journal article" date="2014" name="Nat. Commun.">
        <title>The emerging biofuel crop Camelina sativa retains a highly undifferentiated hexaploid genome structure.</title>
        <authorList>
            <person name="Kagale S."/>
            <person name="Koh C."/>
            <person name="Nixon J."/>
            <person name="Bollina V."/>
            <person name="Clarke W.E."/>
            <person name="Tuteja R."/>
            <person name="Spillane C."/>
            <person name="Robinson S.J."/>
            <person name="Links M.G."/>
            <person name="Clarke C."/>
            <person name="Higgins E.E."/>
            <person name="Huebert T."/>
            <person name="Sharpe A.G."/>
            <person name="Parkin I.A."/>
        </authorList>
    </citation>
    <scope>NUCLEOTIDE SEQUENCE [LARGE SCALE GENOMIC DNA]</scope>
    <source>
        <strain evidence="8">r\DH55</strain>
    </source>
</reference>
<dbReference type="PANTHER" id="PTHR35285:SF1">
    <property type="entry name" value="2-C-METHYL-D-ERYTHRITOL 4-PHOSPHATE CYTIDYLYLTRANSFERASE"/>
    <property type="match status" value="1"/>
</dbReference>
<evidence type="ECO:0000256" key="2">
    <source>
        <dbReference type="ARBA" id="ARBA00022692"/>
    </source>
</evidence>
<keyword evidence="6" id="KW-0732">Signal</keyword>
<dbReference type="PANTHER" id="PTHR35285">
    <property type="entry name" value="2-C-METHYL-D-ERYTHRITOL 4-PHOSPHATE CYTIDYLYLTRANSFERASE"/>
    <property type="match status" value="1"/>
</dbReference>
<dbReference type="InterPro" id="IPR046756">
    <property type="entry name" value="VAS1/VOA1_TM"/>
</dbReference>
<sequence>MMMRMRMIQVTLLVVALVDFGLASPPSTVPAFLWSPHLQSDNGEMDVNYQVISAKDLVDSVFTRGGWSNFLCSEEKLQQPVVDVVLVFIGRELRSSDVSSRRNSDPALVNTLKNLYTASNFSLAFPYIAAPEEERMENLLLSGLKEACTHNVGVSNIVFSDSCFVEDGTIQRLSNVQAFKDHLVARKEMRKEGETDLVVLCSEGSESSSQSDQSHSDREIISEIVSSVEQSGTKYAALYVSDPYWYTSYQTLQRFLAETATGNATVNATTTCDELCKFKSSLLEGILVGIVFLLILISGLCCMAGIDTPTRFETPQDS</sequence>
<keyword evidence="8" id="KW-1185">Reference proteome</keyword>
<dbReference type="GeneID" id="104742995"/>
<feature type="transmembrane region" description="Helical" evidence="5">
    <location>
        <begin position="286"/>
        <end position="306"/>
    </location>
</feature>
<gene>
    <name evidence="9 10" type="primary">LOC104742995</name>
</gene>
<feature type="signal peptide" evidence="6">
    <location>
        <begin position="1"/>
        <end position="23"/>
    </location>
</feature>